<proteinExistence type="predicted"/>
<name>A0A820NKK6_9BILA</name>
<protein>
    <submittedName>
        <fullName evidence="1">Uncharacterized protein</fullName>
    </submittedName>
</protein>
<sequence>MAQTIFNAIFVKIKKNVVDDNVNIRKNERNNQGQNDQDKLINLALEWNYFEGVLPILHTRQDTKLRVTDTIHRLNQTKRKLTKDKLRLTGAELLRTENELQQA</sequence>
<evidence type="ECO:0000313" key="1">
    <source>
        <dbReference type="EMBL" id="CAF4390185.1"/>
    </source>
</evidence>
<reference evidence="1" key="1">
    <citation type="submission" date="2021-02" db="EMBL/GenBank/DDBJ databases">
        <authorList>
            <person name="Nowell W R."/>
        </authorList>
    </citation>
    <scope>NUCLEOTIDE SEQUENCE</scope>
</reference>
<gene>
    <name evidence="1" type="ORF">OXD698_LOCUS50857</name>
</gene>
<comment type="caution">
    <text evidence="1">The sequence shown here is derived from an EMBL/GenBank/DDBJ whole genome shotgun (WGS) entry which is preliminary data.</text>
</comment>
<evidence type="ECO:0000313" key="2">
    <source>
        <dbReference type="Proteomes" id="UP000663844"/>
    </source>
</evidence>
<organism evidence="1 2">
    <name type="scientific">Adineta steineri</name>
    <dbReference type="NCBI Taxonomy" id="433720"/>
    <lineage>
        <taxon>Eukaryota</taxon>
        <taxon>Metazoa</taxon>
        <taxon>Spiralia</taxon>
        <taxon>Gnathifera</taxon>
        <taxon>Rotifera</taxon>
        <taxon>Eurotatoria</taxon>
        <taxon>Bdelloidea</taxon>
        <taxon>Adinetida</taxon>
        <taxon>Adinetidae</taxon>
        <taxon>Adineta</taxon>
    </lineage>
</organism>
<feature type="non-terminal residue" evidence="1">
    <location>
        <position position="1"/>
    </location>
</feature>
<dbReference type="Proteomes" id="UP000663844">
    <property type="component" value="Unassembled WGS sequence"/>
</dbReference>
<accession>A0A820NKK6</accession>
<dbReference type="EMBL" id="CAJOAZ010025084">
    <property type="protein sequence ID" value="CAF4390185.1"/>
    <property type="molecule type" value="Genomic_DNA"/>
</dbReference>
<dbReference type="AlphaFoldDB" id="A0A820NKK6"/>